<reference evidence="1" key="1">
    <citation type="submission" date="2022-01" db="EMBL/GenBank/DDBJ databases">
        <authorList>
            <person name="King R."/>
        </authorList>
    </citation>
    <scope>NUCLEOTIDE SEQUENCE</scope>
</reference>
<gene>
    <name evidence="1" type="ORF">CHIRRI_LOCUS1375</name>
</gene>
<keyword evidence="2" id="KW-1185">Reference proteome</keyword>
<proteinExistence type="predicted"/>
<dbReference type="AlphaFoldDB" id="A0A9N9RI31"/>
<name>A0A9N9RI31_9DIPT</name>
<reference evidence="1" key="2">
    <citation type="submission" date="2022-10" db="EMBL/GenBank/DDBJ databases">
        <authorList>
            <consortium name="ENA_rothamsted_submissions"/>
            <consortium name="culmorum"/>
            <person name="King R."/>
        </authorList>
    </citation>
    <scope>NUCLEOTIDE SEQUENCE</scope>
</reference>
<dbReference type="EMBL" id="OU895877">
    <property type="protein sequence ID" value="CAG9798392.1"/>
    <property type="molecule type" value="Genomic_DNA"/>
</dbReference>
<dbReference type="OrthoDB" id="10495236at2759"/>
<evidence type="ECO:0000313" key="2">
    <source>
        <dbReference type="Proteomes" id="UP001153620"/>
    </source>
</evidence>
<protein>
    <submittedName>
        <fullName evidence="1">Uncharacterized protein</fullName>
    </submittedName>
</protein>
<accession>A0A9N9RI31</accession>
<sequence length="109" mass="12499">MSLKLLLQTLFPNAEIESFKYKMKIYLECSEREAKLPHHIIAAGHPFPPSIFIDRKKNGTIKLDEIAAPTTTLTTELTFLSKIKNRIIKKPNQAIVDYTDEWRNGENGI</sequence>
<evidence type="ECO:0000313" key="1">
    <source>
        <dbReference type="EMBL" id="CAG9798392.1"/>
    </source>
</evidence>
<organism evidence="1 2">
    <name type="scientific">Chironomus riparius</name>
    <dbReference type="NCBI Taxonomy" id="315576"/>
    <lineage>
        <taxon>Eukaryota</taxon>
        <taxon>Metazoa</taxon>
        <taxon>Ecdysozoa</taxon>
        <taxon>Arthropoda</taxon>
        <taxon>Hexapoda</taxon>
        <taxon>Insecta</taxon>
        <taxon>Pterygota</taxon>
        <taxon>Neoptera</taxon>
        <taxon>Endopterygota</taxon>
        <taxon>Diptera</taxon>
        <taxon>Nematocera</taxon>
        <taxon>Chironomoidea</taxon>
        <taxon>Chironomidae</taxon>
        <taxon>Chironominae</taxon>
        <taxon>Chironomus</taxon>
    </lineage>
</organism>
<dbReference type="Proteomes" id="UP001153620">
    <property type="component" value="Chromosome 1"/>
</dbReference>